<gene>
    <name evidence="2" type="ORF">SAMN02745225_02253</name>
</gene>
<dbReference type="OrthoDB" id="9851271at2"/>
<dbReference type="EMBL" id="FQUL01000056">
    <property type="protein sequence ID" value="SHF01269.1"/>
    <property type="molecule type" value="Genomic_DNA"/>
</dbReference>
<accession>A0A1M4Y6H2</accession>
<keyword evidence="1" id="KW-0812">Transmembrane</keyword>
<organism evidence="2 3">
    <name type="scientific">Ferrithrix thermotolerans DSM 19514</name>
    <dbReference type="NCBI Taxonomy" id="1121881"/>
    <lineage>
        <taxon>Bacteria</taxon>
        <taxon>Bacillati</taxon>
        <taxon>Actinomycetota</taxon>
        <taxon>Acidimicrobiia</taxon>
        <taxon>Acidimicrobiales</taxon>
        <taxon>Acidimicrobiaceae</taxon>
        <taxon>Ferrithrix</taxon>
    </lineage>
</organism>
<evidence type="ECO:0000313" key="3">
    <source>
        <dbReference type="Proteomes" id="UP000184295"/>
    </source>
</evidence>
<feature type="transmembrane region" description="Helical" evidence="1">
    <location>
        <begin position="17"/>
        <end position="36"/>
    </location>
</feature>
<dbReference type="AlphaFoldDB" id="A0A1M4Y6H2"/>
<evidence type="ECO:0000256" key="1">
    <source>
        <dbReference type="SAM" id="Phobius"/>
    </source>
</evidence>
<name>A0A1M4Y6H2_9ACTN</name>
<keyword evidence="1" id="KW-1133">Transmembrane helix</keyword>
<proteinExistence type="predicted"/>
<evidence type="ECO:0000313" key="2">
    <source>
        <dbReference type="EMBL" id="SHF01269.1"/>
    </source>
</evidence>
<protein>
    <submittedName>
        <fullName evidence="2">Uncharacterized protein</fullName>
    </submittedName>
</protein>
<keyword evidence="1" id="KW-0472">Membrane</keyword>
<reference evidence="3" key="1">
    <citation type="submission" date="2016-11" db="EMBL/GenBank/DDBJ databases">
        <authorList>
            <person name="Varghese N."/>
            <person name="Submissions S."/>
        </authorList>
    </citation>
    <scope>NUCLEOTIDE SEQUENCE [LARGE SCALE GENOMIC DNA]</scope>
    <source>
        <strain evidence="3">DSM 19514</strain>
    </source>
</reference>
<dbReference type="RefSeq" id="WP_072792605.1">
    <property type="nucleotide sequence ID" value="NZ_FQUL01000056.1"/>
</dbReference>
<keyword evidence="3" id="KW-1185">Reference proteome</keyword>
<dbReference type="Proteomes" id="UP000184295">
    <property type="component" value="Unassembled WGS sequence"/>
</dbReference>
<sequence length="181" mass="19004">MTIIDIDVLRSSLGRRLLIVIFVVGLVIGIGSTYLVSRIVNSTSSAYLGSMAISGPAGTIVAVPGAQVLASGTGQGTQEIILHHRSALRFHRLGLDAVCVGQNDNLVVKVYIPGLSPPLGIVPICRPSAGGMFEIAMPKGTFGYPDKVVVHASSSTRWSFMLVNSENSLGMVLVRSLSCVV</sequence>